<proteinExistence type="predicted"/>
<name>A0A5B7HBM0_PORTR</name>
<comment type="caution">
    <text evidence="2">The sequence shown here is derived from an EMBL/GenBank/DDBJ whole genome shotgun (WGS) entry which is preliminary data.</text>
</comment>
<gene>
    <name evidence="2" type="ORF">E2C01_061422</name>
</gene>
<dbReference type="AlphaFoldDB" id="A0A5B7HBM0"/>
<evidence type="ECO:0000313" key="2">
    <source>
        <dbReference type="EMBL" id="MPC67249.1"/>
    </source>
</evidence>
<protein>
    <submittedName>
        <fullName evidence="2">Uncharacterized protein</fullName>
    </submittedName>
</protein>
<organism evidence="2 3">
    <name type="scientific">Portunus trituberculatus</name>
    <name type="common">Swimming crab</name>
    <name type="synonym">Neptunus trituberculatus</name>
    <dbReference type="NCBI Taxonomy" id="210409"/>
    <lineage>
        <taxon>Eukaryota</taxon>
        <taxon>Metazoa</taxon>
        <taxon>Ecdysozoa</taxon>
        <taxon>Arthropoda</taxon>
        <taxon>Crustacea</taxon>
        <taxon>Multicrustacea</taxon>
        <taxon>Malacostraca</taxon>
        <taxon>Eumalacostraca</taxon>
        <taxon>Eucarida</taxon>
        <taxon>Decapoda</taxon>
        <taxon>Pleocyemata</taxon>
        <taxon>Brachyura</taxon>
        <taxon>Eubrachyura</taxon>
        <taxon>Portunoidea</taxon>
        <taxon>Portunidae</taxon>
        <taxon>Portuninae</taxon>
        <taxon>Portunus</taxon>
    </lineage>
</organism>
<evidence type="ECO:0000256" key="1">
    <source>
        <dbReference type="SAM" id="MobiDB-lite"/>
    </source>
</evidence>
<dbReference type="EMBL" id="VSRR010025975">
    <property type="protein sequence ID" value="MPC67249.1"/>
    <property type="molecule type" value="Genomic_DNA"/>
</dbReference>
<feature type="region of interest" description="Disordered" evidence="1">
    <location>
        <begin position="91"/>
        <end position="115"/>
    </location>
</feature>
<sequence>MSGSPYKRKSEVIWSDHAYSVATEGGLRPFCQPQIGIQETENKCPCLCLLVAAATTKESLHVVPSQRTMPVEDTVVVEVGVATLEDMEIVEEPRPTPSAKESHQVTAAGDQSSYRHVPARKQRRHLLFLAGHGKMASELFSWFAGLLKQNPDL</sequence>
<keyword evidence="3" id="KW-1185">Reference proteome</keyword>
<evidence type="ECO:0000313" key="3">
    <source>
        <dbReference type="Proteomes" id="UP000324222"/>
    </source>
</evidence>
<reference evidence="2 3" key="1">
    <citation type="submission" date="2019-05" db="EMBL/GenBank/DDBJ databases">
        <title>Another draft genome of Portunus trituberculatus and its Hox gene families provides insights of decapod evolution.</title>
        <authorList>
            <person name="Jeong J.-H."/>
            <person name="Song I."/>
            <person name="Kim S."/>
            <person name="Choi T."/>
            <person name="Kim D."/>
            <person name="Ryu S."/>
            <person name="Kim W."/>
        </authorList>
    </citation>
    <scope>NUCLEOTIDE SEQUENCE [LARGE SCALE GENOMIC DNA]</scope>
    <source>
        <tissue evidence="2">Muscle</tissue>
    </source>
</reference>
<accession>A0A5B7HBM0</accession>
<dbReference type="Proteomes" id="UP000324222">
    <property type="component" value="Unassembled WGS sequence"/>
</dbReference>